<feature type="compositionally biased region" description="Low complexity" evidence="1">
    <location>
        <begin position="660"/>
        <end position="676"/>
    </location>
</feature>
<dbReference type="STRING" id="1157962.A0A250WRH4"/>
<dbReference type="AlphaFoldDB" id="A0A250WRH4"/>
<dbReference type="InterPro" id="IPR018834">
    <property type="entry name" value="DNA/RNA-bd_Est1-type"/>
</dbReference>
<dbReference type="GO" id="GO:0070034">
    <property type="term" value="F:telomerase RNA binding"/>
    <property type="evidence" value="ECO:0007669"/>
    <property type="project" value="TreeGrafter"/>
</dbReference>
<feature type="region of interest" description="Disordered" evidence="1">
    <location>
        <begin position="655"/>
        <end position="708"/>
    </location>
</feature>
<evidence type="ECO:0000313" key="4">
    <source>
        <dbReference type="EMBL" id="GAX73413.1"/>
    </source>
</evidence>
<dbReference type="Gene3D" id="1.25.40.10">
    <property type="entry name" value="Tetratricopeptide repeat domain"/>
    <property type="match status" value="1"/>
</dbReference>
<dbReference type="PANTHER" id="PTHR15696">
    <property type="entry name" value="SMG-7 SUPPRESSOR WITH MORPHOLOGICAL EFFECT ON GENITALIA PROTEIN 7"/>
    <property type="match status" value="1"/>
</dbReference>
<feature type="domain" description="Telomerase activating protein Est1-like N-terminal" evidence="3">
    <location>
        <begin position="78"/>
        <end position="217"/>
    </location>
</feature>
<evidence type="ECO:0000259" key="3">
    <source>
        <dbReference type="Pfam" id="PF10374"/>
    </source>
</evidence>
<evidence type="ECO:0000256" key="1">
    <source>
        <dbReference type="SAM" id="MobiDB-lite"/>
    </source>
</evidence>
<dbReference type="InterPro" id="IPR019458">
    <property type="entry name" value="Est1-like_N"/>
</dbReference>
<dbReference type="InterPro" id="IPR045153">
    <property type="entry name" value="Est1/Ebs1-like"/>
</dbReference>
<feature type="compositionally biased region" description="Low complexity" evidence="1">
    <location>
        <begin position="756"/>
        <end position="769"/>
    </location>
</feature>
<accession>A0A250WRH4</accession>
<dbReference type="Proteomes" id="UP000232323">
    <property type="component" value="Unassembled WGS sequence"/>
</dbReference>
<dbReference type="Pfam" id="PF10374">
    <property type="entry name" value="EST1"/>
    <property type="match status" value="1"/>
</dbReference>
<dbReference type="GO" id="GO:0000184">
    <property type="term" value="P:nuclear-transcribed mRNA catabolic process, nonsense-mediated decay"/>
    <property type="evidence" value="ECO:0007669"/>
    <property type="project" value="TreeGrafter"/>
</dbReference>
<sequence length="1147" mass="122608">MENHGENLRGNAQGNGIGLPHAQAWARAMQLEKQLKAESRKRSFWDPEVRKLRMSLQHAYEAVIFSGLLGLQYAVSHDVEQLIWKAVHYRPIEEFRNRMRIADQAVQNQASAGDVGPDGVDARAQQAKLRSAYWKFLEESVTFYSRLVWRLQWAFGDVGATMNLEADVTEDLKSRTAQHQPQDVPGAEAGAVRSAVAGIVHRCLVYLGDLYRYQSTARKGSKAEWHRAVVLYRLAANVQPSSGNPFNQLAVMSYQSGDELRAVYFYFRSLGVAQPFTTARENLLLLFEKNRSKLAVQLPLIQTRQLTAAASGGSTATASSALMADLSYLFVRLLGMMFDRINLDQYEEVASTAFKVLNKALLEDGGCRELLQKSQPFDNFPLHLAVLSIFTTAAFIVPPGSSNSSSRKASHQAAASLPPPAAWLLVRGHAVSVLLRLASCLAGSVLYSTWEQAGPGCMLVGLNVLLKFMCQHPGLLPLPDEGAAVSQGFQEAVQRLEELCLAGKRLAGHLVAGSKRLGIDLMPAHSGAFSHNDSAVEVQGEAGWTGPQKLPEDDELSGFEPLNPSGDDGKAPWGNCGSRNSGIAGMLSSYTSSVTTALASSGGETPTVVRARRALLLFSSLSSCILGPTSATRPSPGSSLEAAAEQLNSAVNSAWKGTRSAGSQHQQQQEAQNQGHMLSDQSKLAAVSAGMPSVAPTEAPRPHAPFLPLVSTDENMEVDPAHVMALGSPQHPYVEGDEDEEVILYRPPGASHMTTSSSGGLPAASSPSSHQRGGAGGPSEGFRRPAVRDIGAGEGSGFDPAGYLMGGDIQLVSESHRDRVLTNTAALHAAGSGRGAEVKRLHGGDDSHAGVGDCAAFHLARSRRRRQLVHLGMSSVDSHGLDSMNGMNASFNDGVDRRDADRCKVAEGSGLETIGLENPDYFVEVPSRAAPSERVQAVSNGGVKVRAKDASASMEAPHTVLPHFQPLPPLFAAQPTLRPALPPPPSSALLSLIGSRGGMLQSTNDGLSLSANNNYTSTAAPYSSSSTAGVLEQATACWEDRSYQEGQGQSLLFPNSGLFQCQPIVGVGYVGYGHQVADGVNSLDLLYQPAMQPQQTFNSNTGTASSWQYLQQYQADTRVARELEETAMRMVDNILSTSPTSDHATSS</sequence>
<dbReference type="SUPFAM" id="SSF48452">
    <property type="entry name" value="TPR-like"/>
    <property type="match status" value="1"/>
</dbReference>
<dbReference type="Pfam" id="PF10373">
    <property type="entry name" value="EST1_DNA_bind"/>
    <property type="match status" value="1"/>
</dbReference>
<feature type="region of interest" description="Disordered" evidence="1">
    <location>
        <begin position="543"/>
        <end position="577"/>
    </location>
</feature>
<dbReference type="PANTHER" id="PTHR15696:SF0">
    <property type="entry name" value="TELOMERASE-BINDING PROTEIN EST1A"/>
    <property type="match status" value="1"/>
</dbReference>
<keyword evidence="5" id="KW-1185">Reference proteome</keyword>
<dbReference type="EMBL" id="BEGY01000003">
    <property type="protein sequence ID" value="GAX73413.1"/>
    <property type="molecule type" value="Genomic_DNA"/>
</dbReference>
<organism evidence="4 5">
    <name type="scientific">Chlamydomonas eustigma</name>
    <dbReference type="NCBI Taxonomy" id="1157962"/>
    <lineage>
        <taxon>Eukaryota</taxon>
        <taxon>Viridiplantae</taxon>
        <taxon>Chlorophyta</taxon>
        <taxon>core chlorophytes</taxon>
        <taxon>Chlorophyceae</taxon>
        <taxon>CS clade</taxon>
        <taxon>Chlamydomonadales</taxon>
        <taxon>Chlamydomonadaceae</taxon>
        <taxon>Chlamydomonas</taxon>
    </lineage>
</organism>
<dbReference type="InterPro" id="IPR011990">
    <property type="entry name" value="TPR-like_helical_dom_sf"/>
</dbReference>
<evidence type="ECO:0000313" key="5">
    <source>
        <dbReference type="Proteomes" id="UP000232323"/>
    </source>
</evidence>
<comment type="caution">
    <text evidence="4">The sequence shown here is derived from an EMBL/GenBank/DDBJ whole genome shotgun (WGS) entry which is preliminary data.</text>
</comment>
<protein>
    <recommendedName>
        <fullName evidence="6">DNA/RNA-binding domain-containing protein</fullName>
    </recommendedName>
</protein>
<reference evidence="4 5" key="1">
    <citation type="submission" date="2017-08" db="EMBL/GenBank/DDBJ databases">
        <title>Acidophilic green algal genome provides insights into adaptation to an acidic environment.</title>
        <authorList>
            <person name="Hirooka S."/>
            <person name="Hirose Y."/>
            <person name="Kanesaki Y."/>
            <person name="Higuchi S."/>
            <person name="Fujiwara T."/>
            <person name="Onuma R."/>
            <person name="Era A."/>
            <person name="Ohbayashi R."/>
            <person name="Uzuka A."/>
            <person name="Nozaki H."/>
            <person name="Yoshikawa H."/>
            <person name="Miyagishima S.Y."/>
        </authorList>
    </citation>
    <scope>NUCLEOTIDE SEQUENCE [LARGE SCALE GENOMIC DNA]</scope>
    <source>
        <strain evidence="4 5">NIES-2499</strain>
    </source>
</reference>
<name>A0A250WRH4_9CHLO</name>
<dbReference type="OrthoDB" id="69928at2759"/>
<proteinExistence type="predicted"/>
<feature type="region of interest" description="Disordered" evidence="1">
    <location>
        <begin position="748"/>
        <end position="799"/>
    </location>
</feature>
<gene>
    <name evidence="4" type="ORF">CEUSTIGMA_g865.t1</name>
</gene>
<evidence type="ECO:0008006" key="6">
    <source>
        <dbReference type="Google" id="ProtNLM"/>
    </source>
</evidence>
<dbReference type="GO" id="GO:0042162">
    <property type="term" value="F:telomeric DNA binding"/>
    <property type="evidence" value="ECO:0007669"/>
    <property type="project" value="TreeGrafter"/>
</dbReference>
<feature type="domain" description="DNA/RNA-binding" evidence="2">
    <location>
        <begin position="229"/>
        <end position="562"/>
    </location>
</feature>
<evidence type="ECO:0000259" key="2">
    <source>
        <dbReference type="Pfam" id="PF10373"/>
    </source>
</evidence>
<dbReference type="GO" id="GO:0005697">
    <property type="term" value="C:telomerase holoenzyme complex"/>
    <property type="evidence" value="ECO:0007669"/>
    <property type="project" value="TreeGrafter"/>
</dbReference>